<dbReference type="GO" id="GO:0004386">
    <property type="term" value="F:helicase activity"/>
    <property type="evidence" value="ECO:0007669"/>
    <property type="project" value="UniProtKB-KW"/>
</dbReference>
<dbReference type="InterPro" id="IPR011545">
    <property type="entry name" value="DEAD/DEAH_box_helicase_dom"/>
</dbReference>
<dbReference type="PROSITE" id="PS51192">
    <property type="entry name" value="HELICASE_ATP_BIND_1"/>
    <property type="match status" value="1"/>
</dbReference>
<organism evidence="4 5">
    <name type="scientific">Ganoderma sinense ZZ0214-1</name>
    <dbReference type="NCBI Taxonomy" id="1077348"/>
    <lineage>
        <taxon>Eukaryota</taxon>
        <taxon>Fungi</taxon>
        <taxon>Dikarya</taxon>
        <taxon>Basidiomycota</taxon>
        <taxon>Agaricomycotina</taxon>
        <taxon>Agaricomycetes</taxon>
        <taxon>Polyporales</taxon>
        <taxon>Polyporaceae</taxon>
        <taxon>Ganoderma</taxon>
    </lineage>
</organism>
<keyword evidence="5" id="KW-1185">Reference proteome</keyword>
<dbReference type="EMBL" id="AYKW01000008">
    <property type="protein sequence ID" value="PIL33114.1"/>
    <property type="molecule type" value="Genomic_DNA"/>
</dbReference>
<dbReference type="Gene3D" id="3.40.50.300">
    <property type="entry name" value="P-loop containing nucleotide triphosphate hydrolases"/>
    <property type="match status" value="1"/>
</dbReference>
<keyword evidence="1" id="KW-0378">Hydrolase</keyword>
<dbReference type="GO" id="GO:0005524">
    <property type="term" value="F:ATP binding"/>
    <property type="evidence" value="ECO:0007669"/>
    <property type="project" value="InterPro"/>
</dbReference>
<evidence type="ECO:0000256" key="1">
    <source>
        <dbReference type="ARBA" id="ARBA00022801"/>
    </source>
</evidence>
<keyword evidence="2" id="KW-0547">Nucleotide-binding</keyword>
<proteinExistence type="predicted"/>
<comment type="caution">
    <text evidence="4">The sequence shown here is derived from an EMBL/GenBank/DDBJ whole genome shotgun (WGS) entry which is preliminary data.</text>
</comment>
<reference evidence="4 5" key="1">
    <citation type="journal article" date="2015" name="Sci. Rep.">
        <title>Chromosome-level genome map provides insights into diverse defense mechanisms in the medicinal fungus Ganoderma sinense.</title>
        <authorList>
            <person name="Zhu Y."/>
            <person name="Xu J."/>
            <person name="Sun C."/>
            <person name="Zhou S."/>
            <person name="Xu H."/>
            <person name="Nelson D.R."/>
            <person name="Qian J."/>
            <person name="Song J."/>
            <person name="Luo H."/>
            <person name="Xiang L."/>
            <person name="Li Y."/>
            <person name="Xu Z."/>
            <person name="Ji A."/>
            <person name="Wang L."/>
            <person name="Lu S."/>
            <person name="Hayward A."/>
            <person name="Sun W."/>
            <person name="Li X."/>
            <person name="Schwartz D.C."/>
            <person name="Wang Y."/>
            <person name="Chen S."/>
        </authorList>
    </citation>
    <scope>NUCLEOTIDE SEQUENCE [LARGE SCALE GENOMIC DNA]</scope>
    <source>
        <strain evidence="4 5">ZZ0214-1</strain>
    </source>
</reference>
<evidence type="ECO:0000259" key="3">
    <source>
        <dbReference type="PROSITE" id="PS51192"/>
    </source>
</evidence>
<keyword evidence="2" id="KW-0347">Helicase</keyword>
<sequence>MTPTLELAVQTHKTLEKLGEPFGIASVPIYGGMDQAPQIKTLKNMDEGRMMTSIVVGTPGRILERWRVRLEQLTYESRVSYLLLDETDWMFDKGFGNDTRNIIERTVQGSDRQTLMCNQRDMSGRVWRLVATFQCDPMTITVGSDDLTANSGVRQES</sequence>
<feature type="domain" description="Helicase ATP-binding" evidence="3">
    <location>
        <begin position="1"/>
        <end position="117"/>
    </location>
</feature>
<name>A0A2G8SH58_9APHY</name>
<evidence type="ECO:0000256" key="2">
    <source>
        <dbReference type="ARBA" id="ARBA00022806"/>
    </source>
</evidence>
<gene>
    <name evidence="4" type="ORF">GSI_04563</name>
</gene>
<dbReference type="STRING" id="1077348.A0A2G8SH58"/>
<dbReference type="InterPro" id="IPR014001">
    <property type="entry name" value="Helicase_ATP-bd"/>
</dbReference>
<dbReference type="InterPro" id="IPR027417">
    <property type="entry name" value="P-loop_NTPase"/>
</dbReference>
<dbReference type="Proteomes" id="UP000230002">
    <property type="component" value="Unassembled WGS sequence"/>
</dbReference>
<dbReference type="GO" id="GO:0003676">
    <property type="term" value="F:nucleic acid binding"/>
    <property type="evidence" value="ECO:0007669"/>
    <property type="project" value="InterPro"/>
</dbReference>
<dbReference type="Pfam" id="PF00270">
    <property type="entry name" value="DEAD"/>
    <property type="match status" value="1"/>
</dbReference>
<dbReference type="OrthoDB" id="2764599at2759"/>
<dbReference type="PANTHER" id="PTHR47958">
    <property type="entry name" value="ATP-DEPENDENT RNA HELICASE DBP3"/>
    <property type="match status" value="1"/>
</dbReference>
<dbReference type="SUPFAM" id="SSF52540">
    <property type="entry name" value="P-loop containing nucleoside triphosphate hydrolases"/>
    <property type="match status" value="1"/>
</dbReference>
<keyword evidence="2" id="KW-0067">ATP-binding</keyword>
<protein>
    <submittedName>
        <fullName evidence="4">Transporter</fullName>
    </submittedName>
</protein>
<evidence type="ECO:0000313" key="5">
    <source>
        <dbReference type="Proteomes" id="UP000230002"/>
    </source>
</evidence>
<dbReference type="GO" id="GO:0016787">
    <property type="term" value="F:hydrolase activity"/>
    <property type="evidence" value="ECO:0007669"/>
    <property type="project" value="UniProtKB-KW"/>
</dbReference>
<accession>A0A2G8SH58</accession>
<evidence type="ECO:0000313" key="4">
    <source>
        <dbReference type="EMBL" id="PIL33114.1"/>
    </source>
</evidence>
<dbReference type="AlphaFoldDB" id="A0A2G8SH58"/>